<dbReference type="PROSITE" id="PS51318">
    <property type="entry name" value="TAT"/>
    <property type="match status" value="1"/>
</dbReference>
<dbReference type="InterPro" id="IPR041954">
    <property type="entry name" value="CT_DMSOR/BSOR/TMAOR"/>
</dbReference>
<dbReference type="InterPro" id="IPR019546">
    <property type="entry name" value="TAT_signal_bac_arc"/>
</dbReference>
<dbReference type="Pfam" id="PF18364">
    <property type="entry name" value="Molybdopterin_N"/>
    <property type="match status" value="1"/>
</dbReference>
<keyword evidence="8" id="KW-0574">Periplasm</keyword>
<evidence type="ECO:0000313" key="14">
    <source>
        <dbReference type="Proteomes" id="UP000233248"/>
    </source>
</evidence>
<evidence type="ECO:0000313" key="13">
    <source>
        <dbReference type="EMBL" id="PKI81550.1"/>
    </source>
</evidence>
<dbReference type="GO" id="GO:0030288">
    <property type="term" value="C:outer membrane-bounded periplasmic space"/>
    <property type="evidence" value="ECO:0007669"/>
    <property type="project" value="TreeGrafter"/>
</dbReference>
<dbReference type="Proteomes" id="UP000233248">
    <property type="component" value="Unassembled WGS sequence"/>
</dbReference>
<dbReference type="Pfam" id="PF10518">
    <property type="entry name" value="TAT_signal"/>
    <property type="match status" value="1"/>
</dbReference>
<dbReference type="SUPFAM" id="SSF53706">
    <property type="entry name" value="Formate dehydrogenase/DMSO reductase, domains 1-3"/>
    <property type="match status" value="1"/>
</dbReference>
<evidence type="ECO:0000259" key="12">
    <source>
        <dbReference type="Pfam" id="PF18364"/>
    </source>
</evidence>
<dbReference type="PROSITE" id="PS00490">
    <property type="entry name" value="MOLYBDOPTERIN_PROK_2"/>
    <property type="match status" value="1"/>
</dbReference>
<dbReference type="OrthoDB" id="9759518at2"/>
<dbReference type="KEGG" id="ahs:AHALO_1844"/>
<dbReference type="Gene3D" id="3.40.50.740">
    <property type="match status" value="1"/>
</dbReference>
<dbReference type="InterPro" id="IPR006657">
    <property type="entry name" value="MoPterin_dinucl-bd_dom"/>
</dbReference>
<gene>
    <name evidence="13" type="ORF">CP960_03565</name>
</gene>
<dbReference type="AlphaFoldDB" id="A0A2N1J4S3"/>
<dbReference type="InterPro" id="IPR006311">
    <property type="entry name" value="TAT_signal"/>
</dbReference>
<evidence type="ECO:0000256" key="7">
    <source>
        <dbReference type="ARBA" id="ARBA00022729"/>
    </source>
</evidence>
<comment type="similarity">
    <text evidence="3">Belongs to the prokaryotic molybdopterin-containing oxidoreductase family.</text>
</comment>
<evidence type="ECO:0000256" key="6">
    <source>
        <dbReference type="ARBA" id="ARBA00022723"/>
    </source>
</evidence>
<evidence type="ECO:0000259" key="11">
    <source>
        <dbReference type="Pfam" id="PF01568"/>
    </source>
</evidence>
<dbReference type="InterPro" id="IPR006656">
    <property type="entry name" value="Mopterin_OxRdtase"/>
</dbReference>
<keyword evidence="5" id="KW-0500">Molybdenum</keyword>
<reference evidence="13 14" key="1">
    <citation type="submission" date="2017-09" db="EMBL/GenBank/DDBJ databases">
        <title>Genomics of the genus Arcobacter.</title>
        <authorList>
            <person name="Perez-Cataluna A."/>
            <person name="Figueras M.J."/>
            <person name="Salas-Masso N."/>
        </authorList>
    </citation>
    <scope>NUCLEOTIDE SEQUENCE [LARGE SCALE GENOMIC DNA]</scope>
    <source>
        <strain evidence="13 14">DSM 18005</strain>
    </source>
</reference>
<name>A0A2N1J4S3_9BACT</name>
<protein>
    <recommendedName>
        <fullName evidence="4">trimethylamine-N-oxide reductase</fullName>
        <ecNumber evidence="4">1.7.2.3</ecNumber>
    </recommendedName>
</protein>
<evidence type="ECO:0000256" key="3">
    <source>
        <dbReference type="ARBA" id="ARBA00010312"/>
    </source>
</evidence>
<keyword evidence="9" id="KW-0560">Oxidoreductase</keyword>
<evidence type="ECO:0000256" key="4">
    <source>
        <dbReference type="ARBA" id="ARBA00011885"/>
    </source>
</evidence>
<organism evidence="13 14">
    <name type="scientific">Malaciobacter halophilus</name>
    <dbReference type="NCBI Taxonomy" id="197482"/>
    <lineage>
        <taxon>Bacteria</taxon>
        <taxon>Pseudomonadati</taxon>
        <taxon>Campylobacterota</taxon>
        <taxon>Epsilonproteobacteria</taxon>
        <taxon>Campylobacterales</taxon>
        <taxon>Arcobacteraceae</taxon>
        <taxon>Malaciobacter</taxon>
    </lineage>
</organism>
<keyword evidence="6" id="KW-0479">Metal-binding</keyword>
<evidence type="ECO:0000256" key="1">
    <source>
        <dbReference type="ARBA" id="ARBA00001942"/>
    </source>
</evidence>
<feature type="domain" description="Molybdopterin oxidoreductase N-terminal" evidence="12">
    <location>
        <begin position="42"/>
        <end position="81"/>
    </location>
</feature>
<dbReference type="InterPro" id="IPR006655">
    <property type="entry name" value="Mopterin_OxRdtase_prok_CS"/>
</dbReference>
<dbReference type="GO" id="GO:0050626">
    <property type="term" value="F:trimethylamine-N-oxide reductase (cytochrome c) activity"/>
    <property type="evidence" value="ECO:0007669"/>
    <property type="project" value="UniProtKB-EC"/>
</dbReference>
<dbReference type="EMBL" id="NXIF01000013">
    <property type="protein sequence ID" value="PKI81550.1"/>
    <property type="molecule type" value="Genomic_DNA"/>
</dbReference>
<dbReference type="SUPFAM" id="SSF50692">
    <property type="entry name" value="ADC-like"/>
    <property type="match status" value="1"/>
</dbReference>
<feature type="domain" description="Molybdopterin dinucleotide-binding" evidence="11">
    <location>
        <begin position="658"/>
        <end position="788"/>
    </location>
</feature>
<dbReference type="CDD" id="cd02793">
    <property type="entry name" value="MopB_CT_DMSOR-BSOR-TMAOR"/>
    <property type="match status" value="1"/>
</dbReference>
<dbReference type="PANTHER" id="PTHR43742:SF10">
    <property type="entry name" value="TRIMETHYLAMINE-N-OXIDE REDUCTASE 2"/>
    <property type="match status" value="1"/>
</dbReference>
<dbReference type="PANTHER" id="PTHR43742">
    <property type="entry name" value="TRIMETHYLAMINE-N-OXIDE REDUCTASE"/>
    <property type="match status" value="1"/>
</dbReference>
<evidence type="ECO:0000256" key="2">
    <source>
        <dbReference type="ARBA" id="ARBA00004418"/>
    </source>
</evidence>
<evidence type="ECO:0000259" key="10">
    <source>
        <dbReference type="Pfam" id="PF00384"/>
    </source>
</evidence>
<sequence length="812" mass="89907">MNNSRRDFLKVGAAASAAVVGSGTVTGAFAKEFANRTTKIPSASHFGAFYAHVRDNKIVDITSQLDSDANPTVMVKALADRNSSDSRVKYPVVRKSYLEGKGRGDLRGKEEFVRVSWDTAIDLVAKAIKKAQEKGGNEALYNASYGGWAHPGAFKPNALAGRFFNQIGGAVRTSGEYSNGAAGQVNPSIVGDMEVYSIQTAHEQIIENTEVMVLWGADLYKTNRAGYSVHNHRCFDAYEEYKKAGIKVISIDPIYTMSAQEFKADWIKIRPGSDVALMLGMMNYLYKSGKYDKDFIEKYTYGFDKFLPYLLGKEDGVEKTPEWAEKLTEIPAKTIRQLADIMISKRTFIAGNWAMQRAHHGEQVDWSIITLASMLGQVGLPGGGFGFSMHYEGGGDANSGKNTIGGMSQGGGDKVKIAIPASRMSDLINKPGETVTYKGKVIKYPKVEFMLSAGGSPIGHQPDVNELIEAMRKLDTVVVVEPWWTPTAKMADIVLPATTTMERDDVAGAMSYSADRIYAMKKIVEPRYESKDDYEIFTMLADKFGKARRYSRGRTVKQWLERLYKRSSAKREMGISFEEFWKMGVIKYDIPKSATKFVRHEAFRKDPVNNALKTETGKIQIFSDKFASYGYEDFKGHVMWFEPAEWLGNEELVKKYPLHLVSPHPTYRIHSQLDNTWVQNVHKVQGREPIRISPNDAKKFGVKDGEIVEVYNDRGSLLAGVVVTNTIRDGVVAIEEGAWYSPEDAKAGDSIFGGSDQRKVRCNSGQVNVLTSSRPTSQMAQATTANTVLVSIKKAGTVSPNVAYNPPKIIGA</sequence>
<keyword evidence="7" id="KW-0732">Signal</keyword>
<evidence type="ECO:0000256" key="9">
    <source>
        <dbReference type="ARBA" id="ARBA00023002"/>
    </source>
</evidence>
<dbReference type="Pfam" id="PF01568">
    <property type="entry name" value="Molydop_binding"/>
    <property type="match status" value="1"/>
</dbReference>
<dbReference type="Gene3D" id="3.40.228.10">
    <property type="entry name" value="Dimethylsulfoxide Reductase, domain 2"/>
    <property type="match status" value="1"/>
</dbReference>
<dbReference type="InterPro" id="IPR009010">
    <property type="entry name" value="Asp_de-COase-like_dom_sf"/>
</dbReference>
<dbReference type="Gene3D" id="3.90.55.10">
    <property type="entry name" value="Dimethylsulfoxide Reductase, domain 3"/>
    <property type="match status" value="1"/>
</dbReference>
<dbReference type="InterPro" id="IPR041460">
    <property type="entry name" value="Molybdopterin_N"/>
</dbReference>
<dbReference type="Gene3D" id="2.40.40.20">
    <property type="match status" value="1"/>
</dbReference>
<keyword evidence="14" id="KW-1185">Reference proteome</keyword>
<comment type="caution">
    <text evidence="13">The sequence shown here is derived from an EMBL/GenBank/DDBJ whole genome shotgun (WGS) entry which is preliminary data.</text>
</comment>
<dbReference type="InterPro" id="IPR050612">
    <property type="entry name" value="Prok_Mopterin_Oxidored"/>
</dbReference>
<dbReference type="GO" id="GO:0009061">
    <property type="term" value="P:anaerobic respiration"/>
    <property type="evidence" value="ECO:0007669"/>
    <property type="project" value="TreeGrafter"/>
</dbReference>
<dbReference type="GO" id="GO:0043546">
    <property type="term" value="F:molybdopterin cofactor binding"/>
    <property type="evidence" value="ECO:0007669"/>
    <property type="project" value="InterPro"/>
</dbReference>
<dbReference type="GO" id="GO:0009055">
    <property type="term" value="F:electron transfer activity"/>
    <property type="evidence" value="ECO:0007669"/>
    <property type="project" value="TreeGrafter"/>
</dbReference>
<dbReference type="RefSeq" id="WP_101183857.1">
    <property type="nucleotide sequence ID" value="NZ_CP031218.1"/>
</dbReference>
<accession>A0A2N1J4S3</accession>
<feature type="domain" description="Molybdopterin oxidoreductase" evidence="10">
    <location>
        <begin position="87"/>
        <end position="542"/>
    </location>
</feature>
<dbReference type="EC" id="1.7.2.3" evidence="4"/>
<dbReference type="Pfam" id="PF00384">
    <property type="entry name" value="Molybdopterin"/>
    <property type="match status" value="1"/>
</dbReference>
<evidence type="ECO:0000256" key="8">
    <source>
        <dbReference type="ARBA" id="ARBA00022764"/>
    </source>
</evidence>
<proteinExistence type="inferred from homology"/>
<dbReference type="GO" id="GO:0030151">
    <property type="term" value="F:molybdenum ion binding"/>
    <property type="evidence" value="ECO:0007669"/>
    <property type="project" value="TreeGrafter"/>
</dbReference>
<comment type="cofactor">
    <cofactor evidence="1">
        <name>Mo-bis(molybdopterin guanine dinucleotide)</name>
        <dbReference type="ChEBI" id="CHEBI:60539"/>
    </cofactor>
</comment>
<evidence type="ECO:0000256" key="5">
    <source>
        <dbReference type="ARBA" id="ARBA00022505"/>
    </source>
</evidence>
<comment type="subcellular location">
    <subcellularLocation>
        <location evidence="2">Periplasm</location>
    </subcellularLocation>
</comment>